<keyword evidence="3" id="KW-1185">Reference proteome</keyword>
<dbReference type="Pfam" id="PF10103">
    <property type="entry name" value="Zincin_2"/>
    <property type="match status" value="1"/>
</dbReference>
<reference evidence="2 3" key="1">
    <citation type="journal article" date="2014" name="PLoS Genet.">
        <title>Phylogenetically driven sequencing of extremely halophilic archaea reveals strategies for static and dynamic osmo-response.</title>
        <authorList>
            <person name="Becker E.A."/>
            <person name="Seitzer P.M."/>
            <person name="Tritt A."/>
            <person name="Larsen D."/>
            <person name="Krusor M."/>
            <person name="Yao A.I."/>
            <person name="Wu D."/>
            <person name="Madern D."/>
            <person name="Eisen J.A."/>
            <person name="Darling A.E."/>
            <person name="Facciotti M.T."/>
        </authorList>
    </citation>
    <scope>NUCLEOTIDE SEQUENCE [LARGE SCALE GENOMIC DNA]</scope>
    <source>
        <strain evidence="2 3">JCM 14978</strain>
    </source>
</reference>
<dbReference type="NCBIfam" id="TIGR03883">
    <property type="entry name" value="DUF2342_F420"/>
    <property type="match status" value="1"/>
</dbReference>
<dbReference type="Gene3D" id="1.20.150.30">
    <property type="entry name" value="Zincin-like metallopeptidase, N-terminal domain"/>
    <property type="match status" value="1"/>
</dbReference>
<dbReference type="OrthoDB" id="339796at2157"/>
<gene>
    <name evidence="2" type="ORF">C468_05261</name>
</gene>
<dbReference type="AlphaFoldDB" id="M0P786"/>
<name>M0P786_9EURY</name>
<dbReference type="STRING" id="1230456.C468_05261"/>
<evidence type="ECO:0000256" key="1">
    <source>
        <dbReference type="SAM" id="MobiDB-lite"/>
    </source>
</evidence>
<dbReference type="InterPro" id="IPR022454">
    <property type="entry name" value="CHP03883_F420-assoc"/>
</dbReference>
<dbReference type="PATRIC" id="fig|1230456.3.peg.1022"/>
<evidence type="ECO:0000313" key="3">
    <source>
        <dbReference type="Proteomes" id="UP000011546"/>
    </source>
</evidence>
<sequence length="379" mass="40748">MDILRSLRTVSEASGPGVVDWERAAAAAKASTDPGSIALTDAEREGYATDVRDARSRLREVAGIEFDVPDAIEVQNRYHWIDASVDTFRNVMAPIEAAATGRDEVAATGRDEAAATGRDEAAAGGVVEPTAGPVGAPAGDLTRGFARDLSRIANTGSMAFTLGFLARNVLGQYDPLLLADEPEADHGLYFVHPNIVAVAASLDVDFPRFRRWIAFHEVTHAAEFGAAPWLPEYLESRVERGIEGFTGGSGSTGRGGLTAGGLPVDALDTEPFAELQAAMTAVEGYAEVLMDRAFDGEYADLRRKLDERRGGGGPIQRLARRLLGLGLKRRQYEQGAAFFRHVVDDRGIEAAGAVWERPEHLPTRAELDDPAAWLVRVDP</sequence>
<dbReference type="RefSeq" id="WP_008847789.1">
    <property type="nucleotide sequence ID" value="NZ_AOJH01000038.1"/>
</dbReference>
<dbReference type="Proteomes" id="UP000011546">
    <property type="component" value="Unassembled WGS sequence"/>
</dbReference>
<dbReference type="SUPFAM" id="SSF55486">
    <property type="entry name" value="Metalloproteases ('zincins'), catalytic domain"/>
    <property type="match status" value="1"/>
</dbReference>
<evidence type="ECO:0008006" key="4">
    <source>
        <dbReference type="Google" id="ProtNLM"/>
    </source>
</evidence>
<dbReference type="PANTHER" id="PTHR39420:SF1">
    <property type="entry name" value="HYDROLASE"/>
    <property type="match status" value="1"/>
</dbReference>
<comment type="caution">
    <text evidence="2">The sequence shown here is derived from an EMBL/GenBank/DDBJ whole genome shotgun (WGS) entry which is preliminary data.</text>
</comment>
<proteinExistence type="predicted"/>
<dbReference type="InterPro" id="IPR042271">
    <property type="entry name" value="Zinicin_2_N"/>
</dbReference>
<dbReference type="PANTHER" id="PTHR39420">
    <property type="match status" value="1"/>
</dbReference>
<protein>
    <recommendedName>
        <fullName evidence="4">Zinc-dependent metalloprotease</fullName>
    </recommendedName>
</protein>
<dbReference type="InterPro" id="IPR018766">
    <property type="entry name" value="Zinicin_2"/>
</dbReference>
<accession>M0P786</accession>
<feature type="compositionally biased region" description="Basic and acidic residues" evidence="1">
    <location>
        <begin position="103"/>
        <end position="121"/>
    </location>
</feature>
<organism evidence="2 3">
    <name type="scientific">Halorubrum kocurii JCM 14978</name>
    <dbReference type="NCBI Taxonomy" id="1230456"/>
    <lineage>
        <taxon>Archaea</taxon>
        <taxon>Methanobacteriati</taxon>
        <taxon>Methanobacteriota</taxon>
        <taxon>Stenosarchaea group</taxon>
        <taxon>Halobacteria</taxon>
        <taxon>Halobacteriales</taxon>
        <taxon>Haloferacaceae</taxon>
        <taxon>Halorubrum</taxon>
    </lineage>
</organism>
<dbReference type="EMBL" id="AOJH01000038">
    <property type="protein sequence ID" value="EMA65911.1"/>
    <property type="molecule type" value="Genomic_DNA"/>
</dbReference>
<feature type="region of interest" description="Disordered" evidence="1">
    <location>
        <begin position="103"/>
        <end position="133"/>
    </location>
</feature>
<evidence type="ECO:0000313" key="2">
    <source>
        <dbReference type="EMBL" id="EMA65911.1"/>
    </source>
</evidence>
<dbReference type="NCBIfam" id="TIGR03624">
    <property type="entry name" value="putative hydrolase"/>
    <property type="match status" value="1"/>
</dbReference>